<feature type="domain" description="AMP-binding enzyme C-terminal" evidence="1">
    <location>
        <begin position="16"/>
        <end position="80"/>
    </location>
</feature>
<dbReference type="AlphaFoldDB" id="A0A9X0BNI8"/>
<accession>A0A9X0BNI8</accession>
<comment type="caution">
    <text evidence="2">The sequence shown here is derived from an EMBL/GenBank/DDBJ whole genome shotgun (WGS) entry which is preliminary data.</text>
</comment>
<sequence length="80" mass="8375">MVIPTQRAQMGTGSFAEVGVVGVEDQITGQALNVFLVLKSLCAGTDSVDVSKSAKEYVGKAIGRFAVPKALFIVDDLSKT</sequence>
<dbReference type="InterPro" id="IPR045851">
    <property type="entry name" value="AMP-bd_C_sf"/>
</dbReference>
<dbReference type="Gene3D" id="3.30.300.30">
    <property type="match status" value="1"/>
</dbReference>
<dbReference type="EMBL" id="JAPWDQ010000011">
    <property type="protein sequence ID" value="KAJ5475721.1"/>
    <property type="molecule type" value="Genomic_DNA"/>
</dbReference>
<evidence type="ECO:0000313" key="3">
    <source>
        <dbReference type="Proteomes" id="UP001148312"/>
    </source>
</evidence>
<gene>
    <name evidence="2" type="ORF">N7539_008008</name>
</gene>
<dbReference type="RefSeq" id="XP_056787474.1">
    <property type="nucleotide sequence ID" value="XM_056937609.1"/>
</dbReference>
<proteinExistence type="predicted"/>
<protein>
    <submittedName>
        <fullName evidence="2">Acetyl-coenzyme A synthetase</fullName>
    </submittedName>
</protein>
<dbReference type="Pfam" id="PF13193">
    <property type="entry name" value="AMP-binding_C"/>
    <property type="match status" value="1"/>
</dbReference>
<organism evidence="2 3">
    <name type="scientific">Penicillium diatomitis</name>
    <dbReference type="NCBI Taxonomy" id="2819901"/>
    <lineage>
        <taxon>Eukaryota</taxon>
        <taxon>Fungi</taxon>
        <taxon>Dikarya</taxon>
        <taxon>Ascomycota</taxon>
        <taxon>Pezizomycotina</taxon>
        <taxon>Eurotiomycetes</taxon>
        <taxon>Eurotiomycetidae</taxon>
        <taxon>Eurotiales</taxon>
        <taxon>Aspergillaceae</taxon>
        <taxon>Penicillium</taxon>
    </lineage>
</organism>
<reference evidence="2" key="1">
    <citation type="submission" date="2022-12" db="EMBL/GenBank/DDBJ databases">
        <authorList>
            <person name="Petersen C."/>
        </authorList>
    </citation>
    <scope>NUCLEOTIDE SEQUENCE</scope>
    <source>
        <strain evidence="2">IBT 30728</strain>
    </source>
</reference>
<name>A0A9X0BNI8_9EURO</name>
<evidence type="ECO:0000259" key="1">
    <source>
        <dbReference type="Pfam" id="PF13193"/>
    </source>
</evidence>
<dbReference type="SUPFAM" id="SSF56801">
    <property type="entry name" value="Acetyl-CoA synthetase-like"/>
    <property type="match status" value="1"/>
</dbReference>
<keyword evidence="3" id="KW-1185">Reference proteome</keyword>
<dbReference type="InterPro" id="IPR025110">
    <property type="entry name" value="AMP-bd_C"/>
</dbReference>
<evidence type="ECO:0000313" key="2">
    <source>
        <dbReference type="EMBL" id="KAJ5475721.1"/>
    </source>
</evidence>
<reference evidence="2" key="2">
    <citation type="journal article" date="2023" name="IMA Fungus">
        <title>Comparative genomic study of the Penicillium genus elucidates a diverse pangenome and 15 lateral gene transfer events.</title>
        <authorList>
            <person name="Petersen C."/>
            <person name="Sorensen T."/>
            <person name="Nielsen M.R."/>
            <person name="Sondergaard T.E."/>
            <person name="Sorensen J.L."/>
            <person name="Fitzpatrick D.A."/>
            <person name="Frisvad J.C."/>
            <person name="Nielsen K.L."/>
        </authorList>
    </citation>
    <scope>NUCLEOTIDE SEQUENCE</scope>
    <source>
        <strain evidence="2">IBT 30728</strain>
    </source>
</reference>
<dbReference type="Proteomes" id="UP001148312">
    <property type="component" value="Unassembled WGS sequence"/>
</dbReference>
<dbReference type="GeneID" id="81627858"/>